<evidence type="ECO:0000256" key="5">
    <source>
        <dbReference type="ARBA" id="ARBA00023002"/>
    </source>
</evidence>
<comment type="similarity">
    <text evidence="2">Belongs to the DAMOX/DASOX family.</text>
</comment>
<evidence type="ECO:0000256" key="7">
    <source>
        <dbReference type="ARBA" id="ARBA00039751"/>
    </source>
</evidence>
<evidence type="ECO:0000313" key="11">
    <source>
        <dbReference type="Proteomes" id="UP001374803"/>
    </source>
</evidence>
<reference evidence="10" key="1">
    <citation type="submission" date="2021-12" db="EMBL/GenBank/DDBJ databases">
        <title>Discovery of the Pendulisporaceae a myxobacterial family with distinct sporulation behavior and unique specialized metabolism.</title>
        <authorList>
            <person name="Garcia R."/>
            <person name="Popoff A."/>
            <person name="Bader C.D."/>
            <person name="Loehr J."/>
            <person name="Walesch S."/>
            <person name="Walt C."/>
            <person name="Boldt J."/>
            <person name="Bunk B."/>
            <person name="Haeckl F.J.F.P.J."/>
            <person name="Gunesch A.P."/>
            <person name="Birkelbach J."/>
            <person name="Nuebel U."/>
            <person name="Pietschmann T."/>
            <person name="Bach T."/>
            <person name="Mueller R."/>
        </authorList>
    </citation>
    <scope>NUCLEOTIDE SEQUENCE</scope>
    <source>
        <strain evidence="10">MSr11367</strain>
    </source>
</reference>
<comment type="cofactor">
    <cofactor evidence="1">
        <name>FAD</name>
        <dbReference type="ChEBI" id="CHEBI:57692"/>
    </cofactor>
</comment>
<evidence type="ECO:0000259" key="9">
    <source>
        <dbReference type="Pfam" id="PF01266"/>
    </source>
</evidence>
<comment type="catalytic activity">
    <reaction evidence="8">
        <text>a D-alpha-amino acid + O2 + H2O = a 2-oxocarboxylate + H2O2 + NH4(+)</text>
        <dbReference type="Rhea" id="RHEA:21816"/>
        <dbReference type="ChEBI" id="CHEBI:15377"/>
        <dbReference type="ChEBI" id="CHEBI:15379"/>
        <dbReference type="ChEBI" id="CHEBI:16240"/>
        <dbReference type="ChEBI" id="CHEBI:28938"/>
        <dbReference type="ChEBI" id="CHEBI:35179"/>
        <dbReference type="ChEBI" id="CHEBI:59871"/>
        <dbReference type="EC" id="1.4.3.3"/>
    </reaction>
    <physiologicalReaction direction="left-to-right" evidence="8">
        <dbReference type="Rhea" id="RHEA:21817"/>
    </physiologicalReaction>
</comment>
<dbReference type="InterPro" id="IPR006311">
    <property type="entry name" value="TAT_signal"/>
</dbReference>
<dbReference type="EC" id="1.4.3.3" evidence="6"/>
<dbReference type="InterPro" id="IPR006076">
    <property type="entry name" value="FAD-dep_OxRdtase"/>
</dbReference>
<keyword evidence="4" id="KW-0274">FAD</keyword>
<dbReference type="Gene3D" id="3.30.9.10">
    <property type="entry name" value="D-Amino Acid Oxidase, subunit A, domain 2"/>
    <property type="match status" value="2"/>
</dbReference>
<dbReference type="PANTHER" id="PTHR11530:SF11">
    <property type="entry name" value="D-ASPARTATE OXIDASE"/>
    <property type="match status" value="1"/>
</dbReference>
<evidence type="ECO:0000256" key="1">
    <source>
        <dbReference type="ARBA" id="ARBA00001974"/>
    </source>
</evidence>
<protein>
    <recommendedName>
        <fullName evidence="7">D-amino-acid oxidase</fullName>
        <ecNumber evidence="6">1.4.3.3</ecNumber>
    </recommendedName>
</protein>
<dbReference type="Pfam" id="PF01266">
    <property type="entry name" value="DAO"/>
    <property type="match status" value="1"/>
</dbReference>
<feature type="domain" description="FAD dependent oxidoreductase" evidence="9">
    <location>
        <begin position="110"/>
        <end position="386"/>
    </location>
</feature>
<keyword evidence="3" id="KW-0285">Flavoprotein</keyword>
<organism evidence="10 11">
    <name type="scientific">Pendulispora rubella</name>
    <dbReference type="NCBI Taxonomy" id="2741070"/>
    <lineage>
        <taxon>Bacteria</taxon>
        <taxon>Pseudomonadati</taxon>
        <taxon>Myxococcota</taxon>
        <taxon>Myxococcia</taxon>
        <taxon>Myxococcales</taxon>
        <taxon>Sorangiineae</taxon>
        <taxon>Pendulisporaceae</taxon>
        <taxon>Pendulispora</taxon>
    </lineage>
</organism>
<evidence type="ECO:0000256" key="4">
    <source>
        <dbReference type="ARBA" id="ARBA00022827"/>
    </source>
</evidence>
<evidence type="ECO:0000256" key="3">
    <source>
        <dbReference type="ARBA" id="ARBA00022630"/>
    </source>
</evidence>
<dbReference type="PANTHER" id="PTHR11530">
    <property type="entry name" value="D-AMINO ACID OXIDASE"/>
    <property type="match status" value="1"/>
</dbReference>
<sequence length="387" mass="42364">MQTKFGRRQLLARAGAVMAIGALPGCGGSPVARRPAEIGFRPIRASVDRISQISVCTRPFRAKGPRLDVERIGQKTVVHNYGHGGSGWSLSWGSSAIAVDKAMSSGEREIAVVGCGALGLTSALLLQRAGAKVTIYAKELPPHVPSSFASGLWTPDSRICFEEHATAEFKQSWEQMARTSWGIHHKSLGLPGTPVEFIDSYFVSDDPGPRRRRVEADGRPAFAELQHELLSDLTPAGVDFPPGTHTLGPHHLRRKAQLMFNIHGYSQMLMQDFRSAGGRVEIAEFHTPNDFAKIREQTLIHATGYGARALFDDPSLTPVRGQVARTAPQPDIHYRLLYRGVSFVPRRDGLVFQVIGDDDYYGFADDTAQPDHAEAEHAVHTIAELFA</sequence>
<dbReference type="RefSeq" id="WP_394831546.1">
    <property type="nucleotide sequence ID" value="NZ_CP089983.1"/>
</dbReference>
<dbReference type="Proteomes" id="UP001374803">
    <property type="component" value="Chromosome"/>
</dbReference>
<dbReference type="InterPro" id="IPR023209">
    <property type="entry name" value="DAO"/>
</dbReference>
<keyword evidence="11" id="KW-1185">Reference proteome</keyword>
<accession>A0ABZ2KTA5</accession>
<evidence type="ECO:0000256" key="8">
    <source>
        <dbReference type="ARBA" id="ARBA00049547"/>
    </source>
</evidence>
<dbReference type="Gene3D" id="3.40.50.720">
    <property type="entry name" value="NAD(P)-binding Rossmann-like Domain"/>
    <property type="match status" value="2"/>
</dbReference>
<dbReference type="EMBL" id="CP089983">
    <property type="protein sequence ID" value="WXB01926.1"/>
    <property type="molecule type" value="Genomic_DNA"/>
</dbReference>
<name>A0ABZ2KTA5_9BACT</name>
<gene>
    <name evidence="10" type="ORF">LVJ94_34040</name>
</gene>
<dbReference type="SUPFAM" id="SSF51971">
    <property type="entry name" value="Nucleotide-binding domain"/>
    <property type="match status" value="1"/>
</dbReference>
<evidence type="ECO:0000313" key="10">
    <source>
        <dbReference type="EMBL" id="WXB01926.1"/>
    </source>
</evidence>
<keyword evidence="5" id="KW-0560">Oxidoreductase</keyword>
<evidence type="ECO:0000256" key="6">
    <source>
        <dbReference type="ARBA" id="ARBA00039101"/>
    </source>
</evidence>
<dbReference type="PROSITE" id="PS51318">
    <property type="entry name" value="TAT"/>
    <property type="match status" value="1"/>
</dbReference>
<evidence type="ECO:0000256" key="2">
    <source>
        <dbReference type="ARBA" id="ARBA00006730"/>
    </source>
</evidence>
<proteinExistence type="inferred from homology"/>